<gene>
    <name evidence="1" type="ORF">CK936_35150</name>
</gene>
<name>A0A2A2CW15_9ACTN</name>
<dbReference type="Proteomes" id="UP000218944">
    <property type="component" value="Unassembled WGS sequence"/>
</dbReference>
<accession>A0A2A2CW15</accession>
<reference evidence="1 2" key="1">
    <citation type="submission" date="2017-08" db="EMBL/GenBank/DDBJ databases">
        <title>Genome sequence of Streptomyces albireticuli NRRL B-1670.</title>
        <authorList>
            <person name="Graham D.E."/>
            <person name="Mahan K.M."/>
            <person name="Klingeman D.M."/>
            <person name="Hettich R.L."/>
            <person name="Parry R.J."/>
            <person name="Spain J.C."/>
        </authorList>
    </citation>
    <scope>NUCLEOTIDE SEQUENCE [LARGE SCALE GENOMIC DNA]</scope>
    <source>
        <strain evidence="1 2">NRRL B-1670</strain>
    </source>
</reference>
<organism evidence="1 2">
    <name type="scientific">Streptomyces albireticuli</name>
    <dbReference type="NCBI Taxonomy" id="1940"/>
    <lineage>
        <taxon>Bacteria</taxon>
        <taxon>Bacillati</taxon>
        <taxon>Actinomycetota</taxon>
        <taxon>Actinomycetes</taxon>
        <taxon>Kitasatosporales</taxon>
        <taxon>Streptomycetaceae</taxon>
        <taxon>Streptomyces</taxon>
    </lineage>
</organism>
<comment type="caution">
    <text evidence="1">The sequence shown here is derived from an EMBL/GenBank/DDBJ whole genome shotgun (WGS) entry which is preliminary data.</text>
</comment>
<dbReference type="AlphaFoldDB" id="A0A2A2CW15"/>
<dbReference type="RefSeq" id="WP_095584985.1">
    <property type="nucleotide sequence ID" value="NZ_JAJQQQ010000004.1"/>
</dbReference>
<sequence length="136" mass="14088">MTLRVQPGELEKFAGQLRRAADDAYDMLAHADRYTKVPVVQGGLFGMVVGRHEELRGAVLGTLRHLTDVLKGSAGGIEESVAYYRRTDLSLAAKLDAAGANAGASTWEHAGTERGPACGAAAYGPAPVAGRGAGPV</sequence>
<evidence type="ECO:0000313" key="1">
    <source>
        <dbReference type="EMBL" id="PAU44398.1"/>
    </source>
</evidence>
<proteinExistence type="predicted"/>
<keyword evidence="2" id="KW-1185">Reference proteome</keyword>
<protein>
    <submittedName>
        <fullName evidence="1">Uncharacterized protein</fullName>
    </submittedName>
</protein>
<dbReference type="EMBL" id="NSJV01000673">
    <property type="protein sequence ID" value="PAU44398.1"/>
    <property type="molecule type" value="Genomic_DNA"/>
</dbReference>
<evidence type="ECO:0000313" key="2">
    <source>
        <dbReference type="Proteomes" id="UP000218944"/>
    </source>
</evidence>